<dbReference type="Proteomes" id="UP001165481">
    <property type="component" value="Unassembled WGS sequence"/>
</dbReference>
<dbReference type="EMBL" id="JAKZJU020000001">
    <property type="protein sequence ID" value="MDL2059837.1"/>
    <property type="molecule type" value="Genomic_DNA"/>
</dbReference>
<feature type="transmembrane region" description="Helical" evidence="6">
    <location>
        <begin position="244"/>
        <end position="266"/>
    </location>
</feature>
<name>A0ABT7IRE0_9BURK</name>
<keyword evidence="5 6" id="KW-0472">Membrane</keyword>
<evidence type="ECO:0000256" key="5">
    <source>
        <dbReference type="ARBA" id="ARBA00023136"/>
    </source>
</evidence>
<evidence type="ECO:0000256" key="3">
    <source>
        <dbReference type="ARBA" id="ARBA00022692"/>
    </source>
</evidence>
<feature type="transmembrane region" description="Helical" evidence="6">
    <location>
        <begin position="65"/>
        <end position="86"/>
    </location>
</feature>
<evidence type="ECO:0000256" key="4">
    <source>
        <dbReference type="ARBA" id="ARBA00022989"/>
    </source>
</evidence>
<protein>
    <submittedName>
        <fullName evidence="8">Aromatic amino acid DMT transporter YddG</fullName>
    </submittedName>
</protein>
<feature type="transmembrane region" description="Helical" evidence="6">
    <location>
        <begin position="188"/>
        <end position="211"/>
    </location>
</feature>
<sequence length="312" mass="33223">MSEKKRATLVGLLAPVLWGLSVGMIRLVEETAGMARGLALCYVIGAVFALAVFGRPRIDRMPLRYLLCGIPCAVACSLCFTFSLQISDGGRQTLEVGMVNYLWPSLTIIAAILFNGQRARWYVVIGFLLALFGLGEVISGSAGFHPAEMLQHMRDNPLSYLLALCGALAWALYSSATRAWGGGENPTALIFMIDAAIFGTLALTGGVPAPASFTPSGLLVCLAAGCVMDGSYAVWTVGVQKGSITILAIASYFTPVLSCLFGAVLLDASLPAGFWGGVLVVVAGSLVCWASTLQEGFLRRLWDRRRFQVRGK</sequence>
<feature type="transmembrane region" description="Helical" evidence="6">
    <location>
        <begin position="217"/>
        <end position="237"/>
    </location>
</feature>
<organism evidence="8 9">
    <name type="scientific">Mesosutterella faecium</name>
    <dbReference type="NCBI Taxonomy" id="2925194"/>
    <lineage>
        <taxon>Bacteria</taxon>
        <taxon>Pseudomonadati</taxon>
        <taxon>Pseudomonadota</taxon>
        <taxon>Betaproteobacteria</taxon>
        <taxon>Burkholderiales</taxon>
        <taxon>Sutterellaceae</taxon>
        <taxon>Mesosutterella</taxon>
    </lineage>
</organism>
<keyword evidence="2" id="KW-1003">Cell membrane</keyword>
<dbReference type="Pfam" id="PF00892">
    <property type="entry name" value="EamA"/>
    <property type="match status" value="2"/>
</dbReference>
<comment type="caution">
    <text evidence="8">The sequence shown here is derived from an EMBL/GenBank/DDBJ whole genome shotgun (WGS) entry which is preliminary data.</text>
</comment>
<evidence type="ECO:0000313" key="8">
    <source>
        <dbReference type="EMBL" id="MDL2059837.1"/>
    </source>
</evidence>
<feature type="transmembrane region" description="Helical" evidence="6">
    <location>
        <begin position="98"/>
        <end position="114"/>
    </location>
</feature>
<evidence type="ECO:0000256" key="2">
    <source>
        <dbReference type="ARBA" id="ARBA00022475"/>
    </source>
</evidence>
<keyword evidence="9" id="KW-1185">Reference proteome</keyword>
<accession>A0ABT7IRE0</accession>
<feature type="transmembrane region" description="Helical" evidence="6">
    <location>
        <begin position="158"/>
        <end position="176"/>
    </location>
</feature>
<keyword evidence="4 6" id="KW-1133">Transmembrane helix</keyword>
<dbReference type="InterPro" id="IPR037185">
    <property type="entry name" value="EmrE-like"/>
</dbReference>
<dbReference type="PANTHER" id="PTHR42920">
    <property type="entry name" value="OS03G0707200 PROTEIN-RELATED"/>
    <property type="match status" value="1"/>
</dbReference>
<evidence type="ECO:0000256" key="6">
    <source>
        <dbReference type="SAM" id="Phobius"/>
    </source>
</evidence>
<dbReference type="InterPro" id="IPR000620">
    <property type="entry name" value="EamA_dom"/>
</dbReference>
<keyword evidence="3 6" id="KW-0812">Transmembrane</keyword>
<dbReference type="InterPro" id="IPR051258">
    <property type="entry name" value="Diverse_Substrate_Transporter"/>
</dbReference>
<dbReference type="SUPFAM" id="SSF103481">
    <property type="entry name" value="Multidrug resistance efflux transporter EmrE"/>
    <property type="match status" value="2"/>
</dbReference>
<reference evidence="8" key="1">
    <citation type="submission" date="2023-03" db="EMBL/GenBank/DDBJ databases">
        <title>Mesosutterella sp. nov. isolated from porcine feces.</title>
        <authorList>
            <person name="Yu S."/>
        </authorList>
    </citation>
    <scope>NUCLEOTIDE SEQUENCE</scope>
    <source>
        <strain evidence="8">AGMB02718</strain>
    </source>
</reference>
<evidence type="ECO:0000256" key="1">
    <source>
        <dbReference type="ARBA" id="ARBA00004651"/>
    </source>
</evidence>
<comment type="subcellular location">
    <subcellularLocation>
        <location evidence="1">Cell membrane</location>
        <topology evidence="1">Multi-pass membrane protein</topology>
    </subcellularLocation>
</comment>
<dbReference type="NCBIfam" id="NF008676">
    <property type="entry name" value="PRK11689.1"/>
    <property type="match status" value="1"/>
</dbReference>
<feature type="transmembrane region" description="Helical" evidence="6">
    <location>
        <begin position="272"/>
        <end position="298"/>
    </location>
</feature>
<feature type="transmembrane region" description="Helical" evidence="6">
    <location>
        <begin position="121"/>
        <end position="138"/>
    </location>
</feature>
<evidence type="ECO:0000313" key="9">
    <source>
        <dbReference type="Proteomes" id="UP001165481"/>
    </source>
</evidence>
<gene>
    <name evidence="8" type="primary">yddG</name>
    <name evidence="8" type="ORF">MUN46_007830</name>
</gene>
<feature type="domain" description="EamA" evidence="7">
    <location>
        <begin position="159"/>
        <end position="287"/>
    </location>
</feature>
<feature type="domain" description="EamA" evidence="7">
    <location>
        <begin position="8"/>
        <end position="134"/>
    </location>
</feature>
<feature type="transmembrane region" description="Helical" evidence="6">
    <location>
        <begin position="33"/>
        <end position="53"/>
    </location>
</feature>
<dbReference type="RefSeq" id="WP_243376599.1">
    <property type="nucleotide sequence ID" value="NZ_JAKZJU020000001.1"/>
</dbReference>
<proteinExistence type="predicted"/>
<evidence type="ECO:0000259" key="7">
    <source>
        <dbReference type="Pfam" id="PF00892"/>
    </source>
</evidence>
<dbReference type="PANTHER" id="PTHR42920:SF24">
    <property type="entry name" value="AROMATIC AMINO ACID EXPORTER YDDG"/>
    <property type="match status" value="1"/>
</dbReference>